<evidence type="ECO:0000313" key="2">
    <source>
        <dbReference type="Proteomes" id="UP000747542"/>
    </source>
</evidence>
<name>A0A8J5MP30_HOMAM</name>
<evidence type="ECO:0000313" key="1">
    <source>
        <dbReference type="EMBL" id="KAG7158588.1"/>
    </source>
</evidence>
<proteinExistence type="predicted"/>
<dbReference type="AlphaFoldDB" id="A0A8J5MP30"/>
<protein>
    <submittedName>
        <fullName evidence="1">Uncharacterized protein</fullName>
    </submittedName>
</protein>
<organism evidence="1 2">
    <name type="scientific">Homarus americanus</name>
    <name type="common">American lobster</name>
    <dbReference type="NCBI Taxonomy" id="6706"/>
    <lineage>
        <taxon>Eukaryota</taxon>
        <taxon>Metazoa</taxon>
        <taxon>Ecdysozoa</taxon>
        <taxon>Arthropoda</taxon>
        <taxon>Crustacea</taxon>
        <taxon>Multicrustacea</taxon>
        <taxon>Malacostraca</taxon>
        <taxon>Eumalacostraca</taxon>
        <taxon>Eucarida</taxon>
        <taxon>Decapoda</taxon>
        <taxon>Pleocyemata</taxon>
        <taxon>Astacidea</taxon>
        <taxon>Nephropoidea</taxon>
        <taxon>Nephropidae</taxon>
        <taxon>Homarus</taxon>
    </lineage>
</organism>
<gene>
    <name evidence="1" type="ORF">Hamer_G024323</name>
</gene>
<reference evidence="1" key="1">
    <citation type="journal article" date="2021" name="Sci. Adv.">
        <title>The American lobster genome reveals insights on longevity, neural, and immune adaptations.</title>
        <authorList>
            <person name="Polinski J.M."/>
            <person name="Zimin A.V."/>
            <person name="Clark K.F."/>
            <person name="Kohn A.B."/>
            <person name="Sadowski N."/>
            <person name="Timp W."/>
            <person name="Ptitsyn A."/>
            <person name="Khanna P."/>
            <person name="Romanova D.Y."/>
            <person name="Williams P."/>
            <person name="Greenwood S.J."/>
            <person name="Moroz L.L."/>
            <person name="Walt D.R."/>
            <person name="Bodnar A.G."/>
        </authorList>
    </citation>
    <scope>NUCLEOTIDE SEQUENCE</scope>
    <source>
        <strain evidence="1">GMGI-L3</strain>
    </source>
</reference>
<dbReference type="Proteomes" id="UP000747542">
    <property type="component" value="Unassembled WGS sequence"/>
</dbReference>
<dbReference type="EMBL" id="JAHLQT010034482">
    <property type="protein sequence ID" value="KAG7158588.1"/>
    <property type="molecule type" value="Genomic_DNA"/>
</dbReference>
<sequence length="63" mass="7092">MGVHTSLTETDHPANKRTLRHRRIVKPPGIGLKPAGIELSPWHRIKPLWDTVEPPENGLNLRG</sequence>
<keyword evidence="2" id="KW-1185">Reference proteome</keyword>
<comment type="caution">
    <text evidence="1">The sequence shown here is derived from an EMBL/GenBank/DDBJ whole genome shotgun (WGS) entry which is preliminary data.</text>
</comment>
<accession>A0A8J5MP30</accession>